<sequence length="286" mass="32260">MSLENAVTAPMSTLNADEALAVVINYRSSLAALVWVLYDICITFDQEVALIWPKPWSRMKFLYLFIRYVPVSIQLSIVIPSSPELVSTLHLTPHACYVWKMYQGLATIMTFAAVDFVLILRGDYSSHSRAQLASDLVGTLLIFQTVLFVLTAIRFVHAVRQGWGDSPLVELVMRDGAWAFAVLFAIIASVSGLYISRSPLAEPVFGWLLLVYAFCVRIIHPLRGVWARLEFQGYRVLLNLERLAAPRMYDNRTVSEDRRMQFTTRLTSRCTADDTVSADAYGLHSI</sequence>
<keyword evidence="4" id="KW-1185">Reference proteome</keyword>
<comment type="caution">
    <text evidence="3">The sequence shown here is derived from an EMBL/GenBank/DDBJ whole genome shotgun (WGS) entry which is preliminary data.</text>
</comment>
<evidence type="ECO:0000259" key="2">
    <source>
        <dbReference type="Pfam" id="PF20151"/>
    </source>
</evidence>
<dbReference type="Proteomes" id="UP001295794">
    <property type="component" value="Unassembled WGS sequence"/>
</dbReference>
<feature type="transmembrane region" description="Helical" evidence="1">
    <location>
        <begin position="132"/>
        <end position="156"/>
    </location>
</feature>
<feature type="transmembrane region" description="Helical" evidence="1">
    <location>
        <begin position="61"/>
        <end position="81"/>
    </location>
</feature>
<keyword evidence="1" id="KW-1133">Transmembrane helix</keyword>
<gene>
    <name evidence="3" type="ORF">MYCIT1_LOCUS34186</name>
</gene>
<feature type="transmembrane region" description="Helical" evidence="1">
    <location>
        <begin position="176"/>
        <end position="195"/>
    </location>
</feature>
<keyword evidence="1" id="KW-0812">Transmembrane</keyword>
<reference evidence="3" key="1">
    <citation type="submission" date="2023-11" db="EMBL/GenBank/DDBJ databases">
        <authorList>
            <person name="De Vega J J."/>
            <person name="De Vega J J."/>
        </authorList>
    </citation>
    <scope>NUCLEOTIDE SEQUENCE</scope>
</reference>
<feature type="transmembrane region" description="Helical" evidence="1">
    <location>
        <begin position="101"/>
        <end position="120"/>
    </location>
</feature>
<feature type="domain" description="DUF6533" evidence="2">
    <location>
        <begin position="29"/>
        <end position="70"/>
    </location>
</feature>
<evidence type="ECO:0000313" key="3">
    <source>
        <dbReference type="EMBL" id="CAK5282436.1"/>
    </source>
</evidence>
<accession>A0AAD2HW70</accession>
<dbReference type="AlphaFoldDB" id="A0AAD2HW70"/>
<proteinExistence type="predicted"/>
<dbReference type="EMBL" id="CAVNYO010000454">
    <property type="protein sequence ID" value="CAK5282436.1"/>
    <property type="molecule type" value="Genomic_DNA"/>
</dbReference>
<organism evidence="3 4">
    <name type="scientific">Mycena citricolor</name>
    <dbReference type="NCBI Taxonomy" id="2018698"/>
    <lineage>
        <taxon>Eukaryota</taxon>
        <taxon>Fungi</taxon>
        <taxon>Dikarya</taxon>
        <taxon>Basidiomycota</taxon>
        <taxon>Agaricomycotina</taxon>
        <taxon>Agaricomycetes</taxon>
        <taxon>Agaricomycetidae</taxon>
        <taxon>Agaricales</taxon>
        <taxon>Marasmiineae</taxon>
        <taxon>Mycenaceae</taxon>
        <taxon>Mycena</taxon>
    </lineage>
</organism>
<name>A0AAD2HW70_9AGAR</name>
<evidence type="ECO:0000256" key="1">
    <source>
        <dbReference type="SAM" id="Phobius"/>
    </source>
</evidence>
<dbReference type="InterPro" id="IPR045340">
    <property type="entry name" value="DUF6533"/>
</dbReference>
<evidence type="ECO:0000313" key="4">
    <source>
        <dbReference type="Proteomes" id="UP001295794"/>
    </source>
</evidence>
<dbReference type="Pfam" id="PF20151">
    <property type="entry name" value="DUF6533"/>
    <property type="match status" value="1"/>
</dbReference>
<protein>
    <recommendedName>
        <fullName evidence="2">DUF6533 domain-containing protein</fullName>
    </recommendedName>
</protein>
<keyword evidence="1" id="KW-0472">Membrane</keyword>
<feature type="transmembrane region" description="Helical" evidence="1">
    <location>
        <begin position="204"/>
        <end position="222"/>
    </location>
</feature>